<evidence type="ECO:0000313" key="2">
    <source>
        <dbReference type="Proteomes" id="UP000004691"/>
    </source>
</evidence>
<keyword evidence="2" id="KW-1185">Reference proteome</keyword>
<dbReference type="RefSeq" id="WP_006238799.1">
    <property type="nucleotide sequence ID" value="NZ_JH636049.1"/>
</dbReference>
<reference evidence="1 2" key="1">
    <citation type="submission" date="2012-01" db="EMBL/GenBank/DDBJ databases">
        <title>Improved High-Quality Draft sequence of Saccharomonospora xinjiangensis XJ-54.</title>
        <authorList>
            <consortium name="US DOE Joint Genome Institute"/>
            <person name="Lucas S."/>
            <person name="Han J."/>
            <person name="Lapidus A."/>
            <person name="Cheng J.-F."/>
            <person name="Goodwin L."/>
            <person name="Pitluck S."/>
            <person name="Peters L."/>
            <person name="Mikhailova N."/>
            <person name="Teshima H."/>
            <person name="Detter J.C."/>
            <person name="Han C."/>
            <person name="Tapia R."/>
            <person name="Land M."/>
            <person name="Hauser L."/>
            <person name="Kyrpides N."/>
            <person name="Ivanova N."/>
            <person name="Pagani I."/>
            <person name="Brambilla E.-M."/>
            <person name="Klenk H.-P."/>
            <person name="Woyke T."/>
        </authorList>
    </citation>
    <scope>NUCLEOTIDE SEQUENCE [LARGE SCALE GENOMIC DNA]</scope>
    <source>
        <strain evidence="1 2">XJ-54</strain>
    </source>
</reference>
<protein>
    <submittedName>
        <fullName evidence="1">Uncharacterized protein</fullName>
    </submittedName>
</protein>
<sequence length="219" mass="23773">MRSDPVAGLVASAVLSSRARLGAVRLVAIDGPSGSGKSTFARALVTSLRGRGEHTHVVSTDHFATWDDPVSWWPRLADVLGALAQGRPARYRALDWATGSPRPGAEIRVPVPDVLVVEGVSSGRASVRPMLTRLCWVERPSRAERLERAVARDGEAARPMLAAWQRFEEGWFAVDETAAHADDVIRPDDPAVVRSVRAAACTDRTTRAAVTVSWRLHRS</sequence>
<proteinExistence type="predicted"/>
<accession>I0V3F0</accession>
<organism evidence="1 2">
    <name type="scientific">Saccharomonospora xinjiangensis XJ-54</name>
    <dbReference type="NCBI Taxonomy" id="882086"/>
    <lineage>
        <taxon>Bacteria</taxon>
        <taxon>Bacillati</taxon>
        <taxon>Actinomycetota</taxon>
        <taxon>Actinomycetes</taxon>
        <taxon>Pseudonocardiales</taxon>
        <taxon>Pseudonocardiaceae</taxon>
        <taxon>Saccharomonospora</taxon>
    </lineage>
</organism>
<dbReference type="EMBL" id="JH636049">
    <property type="protein sequence ID" value="EID54653.1"/>
    <property type="molecule type" value="Genomic_DNA"/>
</dbReference>
<dbReference type="OrthoDB" id="3237545at2"/>
<gene>
    <name evidence="1" type="ORF">SacxiDRAFT_2429</name>
</gene>
<dbReference type="AlphaFoldDB" id="I0V3F0"/>
<dbReference type="STRING" id="882086.SacxiDRAFT_2429"/>
<name>I0V3F0_9PSEU</name>
<dbReference type="eggNOG" id="COG0572">
    <property type="taxonomic scope" value="Bacteria"/>
</dbReference>
<dbReference type="Proteomes" id="UP000004691">
    <property type="component" value="Unassembled WGS sequence"/>
</dbReference>
<dbReference type="InterPro" id="IPR027417">
    <property type="entry name" value="P-loop_NTPase"/>
</dbReference>
<evidence type="ECO:0000313" key="1">
    <source>
        <dbReference type="EMBL" id="EID54653.1"/>
    </source>
</evidence>
<dbReference type="HOGENOM" id="CLU_087906_0_1_11"/>
<dbReference type="SUPFAM" id="SSF52540">
    <property type="entry name" value="P-loop containing nucleoside triphosphate hydrolases"/>
    <property type="match status" value="1"/>
</dbReference>
<dbReference type="Gene3D" id="3.40.50.300">
    <property type="entry name" value="P-loop containing nucleotide triphosphate hydrolases"/>
    <property type="match status" value="1"/>
</dbReference>